<evidence type="ECO:0000313" key="1">
    <source>
        <dbReference type="EMBL" id="JAD73245.1"/>
    </source>
</evidence>
<proteinExistence type="predicted"/>
<organism evidence="1">
    <name type="scientific">Arundo donax</name>
    <name type="common">Giant reed</name>
    <name type="synonym">Donax arundinaceus</name>
    <dbReference type="NCBI Taxonomy" id="35708"/>
    <lineage>
        <taxon>Eukaryota</taxon>
        <taxon>Viridiplantae</taxon>
        <taxon>Streptophyta</taxon>
        <taxon>Embryophyta</taxon>
        <taxon>Tracheophyta</taxon>
        <taxon>Spermatophyta</taxon>
        <taxon>Magnoliopsida</taxon>
        <taxon>Liliopsida</taxon>
        <taxon>Poales</taxon>
        <taxon>Poaceae</taxon>
        <taxon>PACMAD clade</taxon>
        <taxon>Arundinoideae</taxon>
        <taxon>Arundineae</taxon>
        <taxon>Arundo</taxon>
    </lineage>
</organism>
<reference evidence="1" key="2">
    <citation type="journal article" date="2015" name="Data Brief">
        <title>Shoot transcriptome of the giant reed, Arundo donax.</title>
        <authorList>
            <person name="Barrero R.A."/>
            <person name="Guerrero F.D."/>
            <person name="Moolhuijzen P."/>
            <person name="Goolsby J.A."/>
            <person name="Tidwell J."/>
            <person name="Bellgard S.E."/>
            <person name="Bellgard M.I."/>
        </authorList>
    </citation>
    <scope>NUCLEOTIDE SEQUENCE</scope>
    <source>
        <tissue evidence="1">Shoot tissue taken approximately 20 cm above the soil surface</tissue>
    </source>
</reference>
<accession>A0A0A9CIN1</accession>
<dbReference type="EMBL" id="GBRH01224650">
    <property type="protein sequence ID" value="JAD73245.1"/>
    <property type="molecule type" value="Transcribed_RNA"/>
</dbReference>
<reference evidence="1" key="1">
    <citation type="submission" date="2014-09" db="EMBL/GenBank/DDBJ databases">
        <authorList>
            <person name="Magalhaes I.L.F."/>
            <person name="Oliveira U."/>
            <person name="Santos F.R."/>
            <person name="Vidigal T.H.D.A."/>
            <person name="Brescovit A.D."/>
            <person name="Santos A.J."/>
        </authorList>
    </citation>
    <scope>NUCLEOTIDE SEQUENCE</scope>
    <source>
        <tissue evidence="1">Shoot tissue taken approximately 20 cm above the soil surface</tissue>
    </source>
</reference>
<dbReference type="AlphaFoldDB" id="A0A0A9CIN1"/>
<sequence>MQFIGYRIMLYFHFFDLLCLSSERLLNFFSPPDLMLI</sequence>
<protein>
    <submittedName>
        <fullName evidence="1">Uncharacterized protein</fullName>
    </submittedName>
</protein>
<name>A0A0A9CIN1_ARUDO</name>